<comment type="function">
    <text evidence="9">Proton-conducting pore forming subunit of the V0 complex of vacuolar(H+)-ATPase (V-ATPase), a multisubunit enzyme composed of a peripheral complex (V1) that hydrolyzes ATP and a membrane integral complex (V0) that translocates protons. V-ATPase is responsible for acidifying and maintaining the pH of intracellular compartments.</text>
</comment>
<evidence type="ECO:0000256" key="11">
    <source>
        <dbReference type="RuleBase" id="RU363060"/>
    </source>
</evidence>
<comment type="subcellular location">
    <subcellularLocation>
        <location evidence="1">Membrane</location>
        <topology evidence="1">Multi-pass membrane protein</topology>
    </subcellularLocation>
    <subcellularLocation>
        <location evidence="11">Vacuole membrane</location>
        <topology evidence="11">Multi-pass membrane protein</topology>
    </subcellularLocation>
</comment>
<comment type="caution">
    <text evidence="13">The sequence shown here is derived from an EMBL/GenBank/DDBJ whole genome shotgun (WGS) entry which is preliminary data.</text>
</comment>
<dbReference type="Pfam" id="PF00137">
    <property type="entry name" value="ATP-synt_C"/>
    <property type="match status" value="1"/>
</dbReference>
<dbReference type="InterPro" id="IPR002379">
    <property type="entry name" value="ATPase_proteolipid_c-like_dom"/>
</dbReference>
<evidence type="ECO:0000256" key="10">
    <source>
        <dbReference type="ARBA" id="ARBA00046480"/>
    </source>
</evidence>
<name>A0A232M381_9EURO</name>
<reference evidence="13 14" key="1">
    <citation type="journal article" date="2015" name="Environ. Microbiol.">
        <title>Metagenome sequence of Elaphomyces granulatus from sporocarp tissue reveals Ascomycota ectomycorrhizal fingerprints of genome expansion and a Proteobacteria-rich microbiome.</title>
        <authorList>
            <person name="Quandt C.A."/>
            <person name="Kohler A."/>
            <person name="Hesse C.N."/>
            <person name="Sharpton T.J."/>
            <person name="Martin F."/>
            <person name="Spatafora J.W."/>
        </authorList>
    </citation>
    <scope>NUCLEOTIDE SEQUENCE [LARGE SCALE GENOMIC DNA]</scope>
    <source>
        <strain evidence="13 14">OSC145934</strain>
    </source>
</reference>
<evidence type="ECO:0000256" key="9">
    <source>
        <dbReference type="ARBA" id="ARBA00045519"/>
    </source>
</evidence>
<dbReference type="CDD" id="cd18176">
    <property type="entry name" value="ATP-synt_Vo_c_ATP6C_rpt2"/>
    <property type="match status" value="1"/>
</dbReference>
<dbReference type="AlphaFoldDB" id="A0A232M381"/>
<dbReference type="GO" id="GO:0005774">
    <property type="term" value="C:vacuolar membrane"/>
    <property type="evidence" value="ECO:0007669"/>
    <property type="project" value="UniProtKB-SubCell"/>
</dbReference>
<feature type="transmembrane region" description="Helical" evidence="11">
    <location>
        <begin position="117"/>
        <end position="138"/>
    </location>
</feature>
<dbReference type="InterPro" id="IPR000245">
    <property type="entry name" value="ATPase_proteolipid_csu"/>
</dbReference>
<dbReference type="Gene3D" id="1.20.120.610">
    <property type="entry name" value="lithium bound rotor ring of v- atpase"/>
    <property type="match status" value="1"/>
</dbReference>
<feature type="transmembrane region" description="Helical" evidence="11">
    <location>
        <begin position="74"/>
        <end position="97"/>
    </location>
</feature>
<evidence type="ECO:0000256" key="3">
    <source>
        <dbReference type="ARBA" id="ARBA00022448"/>
    </source>
</evidence>
<dbReference type="NCBIfam" id="TIGR01100">
    <property type="entry name" value="V_ATP_synt_C"/>
    <property type="match status" value="1"/>
</dbReference>
<dbReference type="InterPro" id="IPR035921">
    <property type="entry name" value="F/V-ATP_Csub_sf"/>
</dbReference>
<gene>
    <name evidence="13" type="ORF">Egran_01365</name>
</gene>
<keyword evidence="6 11" id="KW-1133">Transmembrane helix</keyword>
<protein>
    <recommendedName>
        <fullName evidence="11">V-type proton ATPase proteolipid subunit</fullName>
    </recommendedName>
</protein>
<keyword evidence="4 11" id="KW-0812">Transmembrane</keyword>
<evidence type="ECO:0000313" key="13">
    <source>
        <dbReference type="EMBL" id="OXV10871.1"/>
    </source>
</evidence>
<evidence type="ECO:0000256" key="7">
    <source>
        <dbReference type="ARBA" id="ARBA00023065"/>
    </source>
</evidence>
<evidence type="ECO:0000256" key="8">
    <source>
        <dbReference type="ARBA" id="ARBA00023136"/>
    </source>
</evidence>
<dbReference type="SUPFAM" id="SSF81333">
    <property type="entry name" value="F1F0 ATP synthase subunit C"/>
    <property type="match status" value="1"/>
</dbReference>
<keyword evidence="3 11" id="KW-0813">Transport</keyword>
<dbReference type="Proteomes" id="UP000243515">
    <property type="component" value="Unassembled WGS sequence"/>
</dbReference>
<keyword evidence="14" id="KW-1185">Reference proteome</keyword>
<evidence type="ECO:0000256" key="4">
    <source>
        <dbReference type="ARBA" id="ARBA00022692"/>
    </source>
</evidence>
<comment type="similarity">
    <text evidence="2 11">Belongs to the V-ATPase proteolipid subunit family.</text>
</comment>
<dbReference type="PRINTS" id="PR00122">
    <property type="entry name" value="VACATPASE"/>
</dbReference>
<feature type="transmembrane region" description="Helical" evidence="11">
    <location>
        <begin position="44"/>
        <end position="62"/>
    </location>
</feature>
<proteinExistence type="inferred from homology"/>
<sequence length="147" mass="15120">MGASYGTAKAGVGVIATGVLRPDLIITSSSTTLIDFPLLNSTPIVMAAVLAIYGVVVSVMIANTMTPETHLFKAFIDLGAGLTVGIASLSAGFAIGITGDSGVRGMSQQPRLFVGMMVIQIFCETLGLYGMIIALLMLSRASSVTCE</sequence>
<dbReference type="PANTHER" id="PTHR10263">
    <property type="entry name" value="V-TYPE PROTON ATPASE PROTEOLIPID SUBUNIT"/>
    <property type="match status" value="1"/>
</dbReference>
<dbReference type="OrthoDB" id="1744869at2759"/>
<dbReference type="EMBL" id="NPHW01002718">
    <property type="protein sequence ID" value="OXV10871.1"/>
    <property type="molecule type" value="Genomic_DNA"/>
</dbReference>
<evidence type="ECO:0000259" key="12">
    <source>
        <dbReference type="Pfam" id="PF00137"/>
    </source>
</evidence>
<comment type="function">
    <text evidence="11">Proton-conducting pore forming of the V0 complex of vacuolar(H+)-ATPase (V-ATPase), a multisubunit enzyme composed of a peripheral complex (V1) that hydrolyzes ATP and a membrane integral complex (V0) that translocates protons. V-ATPase is responsible for acidifying and maintaining the pH of intracellular compartments.</text>
</comment>
<keyword evidence="7 11" id="KW-0406">Ion transport</keyword>
<feature type="domain" description="V-ATPase proteolipid subunit C-like" evidence="12">
    <location>
        <begin position="78"/>
        <end position="137"/>
    </location>
</feature>
<organism evidence="13 14">
    <name type="scientific">Elaphomyces granulatus</name>
    <dbReference type="NCBI Taxonomy" id="519963"/>
    <lineage>
        <taxon>Eukaryota</taxon>
        <taxon>Fungi</taxon>
        <taxon>Dikarya</taxon>
        <taxon>Ascomycota</taxon>
        <taxon>Pezizomycotina</taxon>
        <taxon>Eurotiomycetes</taxon>
        <taxon>Eurotiomycetidae</taxon>
        <taxon>Eurotiales</taxon>
        <taxon>Elaphomycetaceae</taxon>
        <taxon>Elaphomyces</taxon>
    </lineage>
</organism>
<evidence type="ECO:0000313" key="14">
    <source>
        <dbReference type="Proteomes" id="UP000243515"/>
    </source>
</evidence>
<dbReference type="InterPro" id="IPR011555">
    <property type="entry name" value="ATPase_proteolipid_su_C_euk"/>
</dbReference>
<accession>A0A232M381</accession>
<evidence type="ECO:0000256" key="2">
    <source>
        <dbReference type="ARBA" id="ARBA00007296"/>
    </source>
</evidence>
<keyword evidence="8 11" id="KW-0472">Membrane</keyword>
<keyword evidence="11" id="KW-0926">Vacuole</keyword>
<dbReference type="GO" id="GO:0033179">
    <property type="term" value="C:proton-transporting V-type ATPase, V0 domain"/>
    <property type="evidence" value="ECO:0007669"/>
    <property type="project" value="InterPro"/>
</dbReference>
<dbReference type="GO" id="GO:0046961">
    <property type="term" value="F:proton-transporting ATPase activity, rotational mechanism"/>
    <property type="evidence" value="ECO:0007669"/>
    <property type="project" value="InterPro"/>
</dbReference>
<keyword evidence="5 11" id="KW-0375">Hydrogen ion transport</keyword>
<evidence type="ECO:0000256" key="6">
    <source>
        <dbReference type="ARBA" id="ARBA00022989"/>
    </source>
</evidence>
<evidence type="ECO:0000256" key="1">
    <source>
        <dbReference type="ARBA" id="ARBA00004141"/>
    </source>
</evidence>
<comment type="subunit">
    <text evidence="10 11">V-ATPase is a heteromultimeric enzyme composed of a peripheral catalytic V1 complex (components A to H) attached to an integral membrane V0 proton pore complex (components: a, c, c', c'', d, e, f and VOA1). The decameric c-ring forms the proton-conducting pore, and is composed of eight proteolipid subunits c, one subunit c' and one subunit c''.</text>
</comment>
<evidence type="ECO:0000256" key="5">
    <source>
        <dbReference type="ARBA" id="ARBA00022781"/>
    </source>
</evidence>